<sequence>MDLFDTFAPAQPCVGARCARKRLARSRCDYCVTRCPSGALAIHNHKVILTPERCTACGICLFVCPADALENLVPLARTHRDGVLLGPYTLPVAAEELMLWHTQYRIRAIAVDLMRDPLWLRPLAELNLWLKKRGEPLWQCVAVSSTPGEAKRRLLRPDGEFARVRYDAATRRAAGAFSTTCVAALDATRCLVCGACDRVCAGGAIGFDEEDFTLNTARCDGCGDCAAVCPVEAITITEGAAGPLIHRALHHARCERCGEPWRAWRQGEKLCPVCRRHGFNMRGG</sequence>
<dbReference type="AlphaFoldDB" id="A0A423XT99"/>
<evidence type="ECO:0000256" key="1">
    <source>
        <dbReference type="ARBA" id="ARBA00022485"/>
    </source>
</evidence>
<evidence type="ECO:0000313" key="6">
    <source>
        <dbReference type="EMBL" id="ROW59758.1"/>
    </source>
</evidence>
<organism evidence="6 7">
    <name type="scientific">Cronobacter malonaticus</name>
    <dbReference type="NCBI Taxonomy" id="413503"/>
    <lineage>
        <taxon>Bacteria</taxon>
        <taxon>Pseudomonadati</taxon>
        <taxon>Pseudomonadota</taxon>
        <taxon>Gammaproteobacteria</taxon>
        <taxon>Enterobacterales</taxon>
        <taxon>Enterobacteriaceae</taxon>
        <taxon>Cronobacter</taxon>
    </lineage>
</organism>
<evidence type="ECO:0000313" key="7">
    <source>
        <dbReference type="Proteomes" id="UP000285793"/>
    </source>
</evidence>
<accession>A0A423XT99</accession>
<dbReference type="Pfam" id="PF00037">
    <property type="entry name" value="Fer4"/>
    <property type="match status" value="1"/>
</dbReference>
<protein>
    <submittedName>
        <fullName evidence="6">Polyferredoxin</fullName>
    </submittedName>
</protein>
<keyword evidence="2" id="KW-0479">Metal-binding</keyword>
<keyword evidence="4" id="KW-0411">Iron-sulfur</keyword>
<evidence type="ECO:0000256" key="2">
    <source>
        <dbReference type="ARBA" id="ARBA00022723"/>
    </source>
</evidence>
<comment type="caution">
    <text evidence="6">The sequence shown here is derived from an EMBL/GenBank/DDBJ whole genome shotgun (WGS) entry which is preliminary data.</text>
</comment>
<dbReference type="PANTHER" id="PTHR43687:SF1">
    <property type="entry name" value="FERREDOXIN III"/>
    <property type="match status" value="1"/>
</dbReference>
<evidence type="ECO:0000259" key="5">
    <source>
        <dbReference type="PROSITE" id="PS51379"/>
    </source>
</evidence>
<dbReference type="InterPro" id="IPR017900">
    <property type="entry name" value="4Fe4S_Fe_S_CS"/>
</dbReference>
<dbReference type="Proteomes" id="UP000285793">
    <property type="component" value="Unassembled WGS sequence"/>
</dbReference>
<dbReference type="RefSeq" id="WP_123948760.1">
    <property type="nucleotide sequence ID" value="NZ_PQJL01000016.1"/>
</dbReference>
<keyword evidence="3" id="KW-0408">Iron</keyword>
<feature type="domain" description="4Fe-4S ferredoxin-type" evidence="5">
    <location>
        <begin position="181"/>
        <end position="209"/>
    </location>
</feature>
<dbReference type="GO" id="GO:0051539">
    <property type="term" value="F:4 iron, 4 sulfur cluster binding"/>
    <property type="evidence" value="ECO:0007669"/>
    <property type="project" value="UniProtKB-KW"/>
</dbReference>
<keyword evidence="1" id="KW-0004">4Fe-4S</keyword>
<reference evidence="6 7" key="1">
    <citation type="journal article" date="2018" name="Front. Microbiol.">
        <title>An Investigation of an Acute Gastroenteritis Outbreak: Cronobacter sakazakii, a Potential Cause of Food-Borne Illness.</title>
        <authorList>
            <person name="Yong W."/>
            <person name="Guo B."/>
            <person name="Shi X."/>
            <person name="Cheng T."/>
            <person name="Chen M."/>
            <person name="Jiang X."/>
            <person name="Ye Y."/>
            <person name="Wang J."/>
            <person name="Xie G."/>
            <person name="Ding J."/>
        </authorList>
    </citation>
    <scope>NUCLEOTIDE SEQUENCE [LARGE SCALE GENOMIC DNA]</scope>
    <source>
        <strain evidence="6 7">S1</strain>
    </source>
</reference>
<dbReference type="GO" id="GO:0046872">
    <property type="term" value="F:metal ion binding"/>
    <property type="evidence" value="ECO:0007669"/>
    <property type="project" value="UniProtKB-KW"/>
</dbReference>
<dbReference type="Pfam" id="PF12838">
    <property type="entry name" value="Fer4_7"/>
    <property type="match status" value="1"/>
</dbReference>
<dbReference type="InterPro" id="IPR017896">
    <property type="entry name" value="4Fe4S_Fe-S-bd"/>
</dbReference>
<dbReference type="PROSITE" id="PS51379">
    <property type="entry name" value="4FE4S_FER_2"/>
    <property type="match status" value="3"/>
</dbReference>
<dbReference type="PANTHER" id="PTHR43687">
    <property type="entry name" value="ADENYLYLSULFATE REDUCTASE, BETA SUBUNIT"/>
    <property type="match status" value="1"/>
</dbReference>
<dbReference type="EMBL" id="PQJL01000016">
    <property type="protein sequence ID" value="ROW59758.1"/>
    <property type="molecule type" value="Genomic_DNA"/>
</dbReference>
<feature type="domain" description="4Fe-4S ferredoxin-type" evidence="5">
    <location>
        <begin position="45"/>
        <end position="75"/>
    </location>
</feature>
<dbReference type="Gene3D" id="3.30.70.20">
    <property type="match status" value="2"/>
</dbReference>
<feature type="domain" description="4Fe-4S ferredoxin-type" evidence="5">
    <location>
        <begin position="210"/>
        <end position="239"/>
    </location>
</feature>
<dbReference type="PROSITE" id="PS00198">
    <property type="entry name" value="4FE4S_FER_1"/>
    <property type="match status" value="2"/>
</dbReference>
<dbReference type="InterPro" id="IPR050572">
    <property type="entry name" value="Fe-S_Ferredoxin"/>
</dbReference>
<name>A0A423XT99_9ENTR</name>
<evidence type="ECO:0000256" key="3">
    <source>
        <dbReference type="ARBA" id="ARBA00023004"/>
    </source>
</evidence>
<proteinExistence type="predicted"/>
<evidence type="ECO:0000256" key="4">
    <source>
        <dbReference type="ARBA" id="ARBA00023014"/>
    </source>
</evidence>
<gene>
    <name evidence="6" type="ORF">C3E80_15345</name>
</gene>
<dbReference type="SUPFAM" id="SSF54862">
    <property type="entry name" value="4Fe-4S ferredoxins"/>
    <property type="match status" value="2"/>
</dbReference>